<dbReference type="SUPFAM" id="SSF100920">
    <property type="entry name" value="Heat shock protein 70kD (HSP70), peptide-binding domain"/>
    <property type="match status" value="1"/>
</dbReference>
<dbReference type="PANTHER" id="PTHR19375">
    <property type="entry name" value="HEAT SHOCK PROTEIN 70KDA"/>
    <property type="match status" value="1"/>
</dbReference>
<comment type="similarity">
    <text evidence="1 4">Belongs to the heat shock protein 70 family.</text>
</comment>
<dbReference type="PRINTS" id="PR00301">
    <property type="entry name" value="HEATSHOCK70"/>
</dbReference>
<dbReference type="SUPFAM" id="SSF53067">
    <property type="entry name" value="Actin-like ATPase domain"/>
    <property type="match status" value="2"/>
</dbReference>
<feature type="region of interest" description="Disordered" evidence="5">
    <location>
        <begin position="515"/>
        <end position="536"/>
    </location>
</feature>
<keyword evidence="3 4" id="KW-0067">ATP-binding</keyword>
<dbReference type="InterPro" id="IPR043129">
    <property type="entry name" value="ATPase_NBD"/>
</dbReference>
<name>A0A504Y6P0_FASGI</name>
<evidence type="ECO:0000256" key="5">
    <source>
        <dbReference type="SAM" id="MobiDB-lite"/>
    </source>
</evidence>
<evidence type="ECO:0000313" key="6">
    <source>
        <dbReference type="EMBL" id="TPP56291.1"/>
    </source>
</evidence>
<dbReference type="Gene3D" id="2.60.34.10">
    <property type="entry name" value="Substrate Binding Domain Of DNAk, Chain A, domain 1"/>
    <property type="match status" value="1"/>
</dbReference>
<dbReference type="Pfam" id="PF00012">
    <property type="entry name" value="HSP70"/>
    <property type="match status" value="1"/>
</dbReference>
<keyword evidence="6" id="KW-0346">Stress response</keyword>
<dbReference type="Gene3D" id="3.30.30.30">
    <property type="match status" value="1"/>
</dbReference>
<evidence type="ECO:0000256" key="1">
    <source>
        <dbReference type="ARBA" id="ARBA00007381"/>
    </source>
</evidence>
<keyword evidence="7" id="KW-1185">Reference proteome</keyword>
<keyword evidence="2 4" id="KW-0547">Nucleotide-binding</keyword>
<dbReference type="Gene3D" id="3.30.420.40">
    <property type="match status" value="2"/>
</dbReference>
<proteinExistence type="inferred from homology"/>
<dbReference type="CDD" id="cd24028">
    <property type="entry name" value="ASKHA_NBD_HSP70_HSPA1-like"/>
    <property type="match status" value="1"/>
</dbReference>
<evidence type="ECO:0000256" key="3">
    <source>
        <dbReference type="ARBA" id="ARBA00022840"/>
    </source>
</evidence>
<dbReference type="EMBL" id="SUNJ01014694">
    <property type="protein sequence ID" value="TPP56291.1"/>
    <property type="molecule type" value="Genomic_DNA"/>
</dbReference>
<dbReference type="FunFam" id="3.90.640.10:FF:000010">
    <property type="entry name" value="heat shock 70 kDa protein 14"/>
    <property type="match status" value="1"/>
</dbReference>
<dbReference type="Gene3D" id="3.90.640.10">
    <property type="entry name" value="Actin, Chain A, domain 4"/>
    <property type="match status" value="1"/>
</dbReference>
<protein>
    <submittedName>
        <fullName evidence="6">Heat shock 70 kDa protein cognate</fullName>
    </submittedName>
</protein>
<evidence type="ECO:0000256" key="2">
    <source>
        <dbReference type="ARBA" id="ARBA00022741"/>
    </source>
</evidence>
<accession>A0A504Y6P0</accession>
<dbReference type="PROSITE" id="PS00329">
    <property type="entry name" value="HSP70_2"/>
    <property type="match status" value="1"/>
</dbReference>
<reference evidence="6 7" key="1">
    <citation type="submission" date="2019-04" db="EMBL/GenBank/DDBJ databases">
        <title>Annotation for the trematode Fasciola gigantica.</title>
        <authorList>
            <person name="Choi Y.-J."/>
        </authorList>
    </citation>
    <scope>NUCLEOTIDE SEQUENCE [LARGE SCALE GENOMIC DNA]</scope>
    <source>
        <strain evidence="6">Uganda_cow_1</strain>
    </source>
</reference>
<dbReference type="InterPro" id="IPR018181">
    <property type="entry name" value="Heat_shock_70_CS"/>
</dbReference>
<dbReference type="InterPro" id="IPR013126">
    <property type="entry name" value="Hsp_70_fam"/>
</dbReference>
<dbReference type="STRING" id="46835.A0A504Y6P0"/>
<dbReference type="GO" id="GO:0005524">
    <property type="term" value="F:ATP binding"/>
    <property type="evidence" value="ECO:0007669"/>
    <property type="project" value="UniProtKB-KW"/>
</dbReference>
<comment type="caution">
    <text evidence="6">The sequence shown here is derived from an EMBL/GenBank/DDBJ whole genome shotgun (WGS) entry which is preliminary data.</text>
</comment>
<dbReference type="AlphaFoldDB" id="A0A504Y6P0"/>
<gene>
    <name evidence="6" type="ORF">FGIG_00350</name>
</gene>
<organism evidence="6 7">
    <name type="scientific">Fasciola gigantica</name>
    <name type="common">Giant liver fluke</name>
    <dbReference type="NCBI Taxonomy" id="46835"/>
    <lineage>
        <taxon>Eukaryota</taxon>
        <taxon>Metazoa</taxon>
        <taxon>Spiralia</taxon>
        <taxon>Lophotrochozoa</taxon>
        <taxon>Platyhelminthes</taxon>
        <taxon>Trematoda</taxon>
        <taxon>Digenea</taxon>
        <taxon>Plagiorchiida</taxon>
        <taxon>Echinostomata</taxon>
        <taxon>Echinostomatoidea</taxon>
        <taxon>Fasciolidae</taxon>
        <taxon>Fasciola</taxon>
    </lineage>
</organism>
<dbReference type="OrthoDB" id="6268213at2759"/>
<dbReference type="GO" id="GO:0140662">
    <property type="term" value="F:ATP-dependent protein folding chaperone"/>
    <property type="evidence" value="ECO:0007669"/>
    <property type="project" value="InterPro"/>
</dbReference>
<dbReference type="InterPro" id="IPR029047">
    <property type="entry name" value="HSP70_peptide-bd_sf"/>
</dbReference>
<dbReference type="Proteomes" id="UP000316759">
    <property type="component" value="Unassembled WGS sequence"/>
</dbReference>
<evidence type="ECO:0000313" key="7">
    <source>
        <dbReference type="Proteomes" id="UP000316759"/>
    </source>
</evidence>
<feature type="compositionally biased region" description="Low complexity" evidence="5">
    <location>
        <begin position="517"/>
        <end position="527"/>
    </location>
</feature>
<dbReference type="FunFam" id="3.30.30.30:FF:000005">
    <property type="entry name" value="Heat shock protein ssb1"/>
    <property type="match status" value="1"/>
</dbReference>
<sequence>MATIGIDFGTTYSSLACFRQNRTHVIPDNNGYSATPSVVSFTEDEYLIGYPAVEQMNFDMENTVYDIKRIIGRSSNDRSTREMCEQFSFDVTLSEQTPKVVVQYQGTEHQFDPEQIVALFLGDFKTNASTYLQEDITGTIVTVPASFNYRQREAIKKACELADLGPVQLLNEPTAAAVAFRLDSQLRNNSTVLVYDLGGGTFDLSIMKYHDSIFEVIMTRGDDKLGGRDFDTRLMNHVKENFERLHHCDLSENKVALQRLRQACEKAKFRLSTAPSAPVKLPHFFGNISLSDTIQRATFERLNQDLFDRTKTLMTDAITECGISLDSIDEVILVGGSTRIPRIRQMMRETFPTLKLNCTINPNHVVAEGAAVYAAKVFASCNTNEQLSDWIVQDVNQWALGLEDSRGNMVTLIKPNSPLPVKSTHYATTDTDHQTTMYIGIYEGDHSWATRNELLDYYILEGIQPQPAGKVLVQIDFELNREGMLTVTSSNLQTGLKVHHDTQTSRYEQYQKEIRQQQRQPQDSESQVAATTGESRRKQKEAYIRLKNLLNLVKLNQGFPSVEKTYLEIKDWLQKNPSASVREIEFRIEKLSKLSK</sequence>
<dbReference type="PROSITE" id="PS01036">
    <property type="entry name" value="HSP70_3"/>
    <property type="match status" value="1"/>
</dbReference>
<evidence type="ECO:0000256" key="4">
    <source>
        <dbReference type="RuleBase" id="RU003322"/>
    </source>
</evidence>